<dbReference type="AlphaFoldDB" id="A0A660KMT7"/>
<dbReference type="Proteomes" id="UP000327013">
    <property type="component" value="Chromosome 4"/>
</dbReference>
<dbReference type="PANTHER" id="PTHR34373">
    <property type="entry name" value="SHUGOSHIN 2"/>
    <property type="match status" value="1"/>
</dbReference>
<feature type="region of interest" description="Disordered" evidence="3">
    <location>
        <begin position="235"/>
        <end position="282"/>
    </location>
</feature>
<dbReference type="GO" id="GO:0000775">
    <property type="term" value="C:chromosome, centromeric region"/>
    <property type="evidence" value="ECO:0007669"/>
    <property type="project" value="InterPro"/>
</dbReference>
<name>A0A660KMT7_9ROSI</name>
<sequence length="298" mass="34206">MKGERVAKRSSLGSIMRKKLSDITNLQSQPKLRSQEDVQAEGISAPDKSFIDQLLKERITFLKLIAERNKVIEASGAELQKLRVNCQKLQLQNWNLAQSNSHMLTELNLGREKLKALQHELVCKDALLKARNMELERKMDLNCKKTVSQVGEEQSLLEANDDDKTCNLTRRRTTRSRSMGPSTTYQKVVEKEKVDNKRRCLRRQSARFKSHEREPAEMLFEIEDAKYSVSQSLDNPIHEDGVQLNSSIRKKEEGEMSTQRNEGQVSQRSSIGRPLRKAAEKVQSYKEAPIKIKMRRAG</sequence>
<dbReference type="GO" id="GO:0034090">
    <property type="term" value="P:maintenance of meiotic sister chromatid cohesion"/>
    <property type="evidence" value="ECO:0007669"/>
    <property type="project" value="InterPro"/>
</dbReference>
<accession>A0A660KMT7</accession>
<gene>
    <name evidence="5" type="ORF">FH972_010292</name>
</gene>
<evidence type="ECO:0000313" key="6">
    <source>
        <dbReference type="Proteomes" id="UP000327013"/>
    </source>
</evidence>
<keyword evidence="6" id="KW-1185">Reference proteome</keyword>
<protein>
    <recommendedName>
        <fullName evidence="4">Shugoshin C-terminal domain-containing protein</fullName>
    </recommendedName>
</protein>
<dbReference type="InterPro" id="IPR011515">
    <property type="entry name" value="Shugoshin_C"/>
</dbReference>
<proteinExistence type="inferred from homology"/>
<dbReference type="GO" id="GO:0045144">
    <property type="term" value="P:meiotic sister chromatid segregation"/>
    <property type="evidence" value="ECO:0007669"/>
    <property type="project" value="InterPro"/>
</dbReference>
<dbReference type="InterPro" id="IPR044693">
    <property type="entry name" value="SGO_plant"/>
</dbReference>
<feature type="compositionally biased region" description="Polar residues" evidence="3">
    <location>
        <begin position="256"/>
        <end position="270"/>
    </location>
</feature>
<reference evidence="5 6" key="1">
    <citation type="submission" date="2019-06" db="EMBL/GenBank/DDBJ databases">
        <title>A chromosomal-level reference genome of Carpinus fangiana (Coryloideae, Betulaceae).</title>
        <authorList>
            <person name="Yang X."/>
            <person name="Wang Z."/>
            <person name="Zhang L."/>
            <person name="Hao G."/>
            <person name="Liu J."/>
            <person name="Yang Y."/>
        </authorList>
    </citation>
    <scope>NUCLEOTIDE SEQUENCE [LARGE SCALE GENOMIC DNA]</scope>
    <source>
        <strain evidence="5">Cfa_2016G</strain>
        <tissue evidence="5">Leaf</tissue>
    </source>
</reference>
<evidence type="ECO:0000256" key="3">
    <source>
        <dbReference type="SAM" id="MobiDB-lite"/>
    </source>
</evidence>
<dbReference type="Pfam" id="PF07557">
    <property type="entry name" value="Shugoshin_C"/>
    <property type="match status" value="1"/>
</dbReference>
<keyword evidence="2" id="KW-0159">Chromosome partition</keyword>
<dbReference type="EMBL" id="CM017324">
    <property type="protein sequence ID" value="KAE8037727.1"/>
    <property type="molecule type" value="Genomic_DNA"/>
</dbReference>
<evidence type="ECO:0000256" key="1">
    <source>
        <dbReference type="ARBA" id="ARBA00010845"/>
    </source>
</evidence>
<evidence type="ECO:0000313" key="5">
    <source>
        <dbReference type="EMBL" id="KAE8037727.1"/>
    </source>
</evidence>
<feature type="domain" description="Shugoshin C-terminal" evidence="4">
    <location>
        <begin position="272"/>
        <end position="296"/>
    </location>
</feature>
<comment type="similarity">
    <text evidence="1">Belongs to the shugoshin family.</text>
</comment>
<dbReference type="PANTHER" id="PTHR34373:SF8">
    <property type="entry name" value="SHUGOSHIN"/>
    <property type="match status" value="1"/>
</dbReference>
<dbReference type="OrthoDB" id="770508at2759"/>
<evidence type="ECO:0000256" key="2">
    <source>
        <dbReference type="ARBA" id="ARBA00022829"/>
    </source>
</evidence>
<organism evidence="5 6">
    <name type="scientific">Carpinus fangiana</name>
    <dbReference type="NCBI Taxonomy" id="176857"/>
    <lineage>
        <taxon>Eukaryota</taxon>
        <taxon>Viridiplantae</taxon>
        <taxon>Streptophyta</taxon>
        <taxon>Embryophyta</taxon>
        <taxon>Tracheophyta</taxon>
        <taxon>Spermatophyta</taxon>
        <taxon>Magnoliopsida</taxon>
        <taxon>eudicotyledons</taxon>
        <taxon>Gunneridae</taxon>
        <taxon>Pentapetalae</taxon>
        <taxon>rosids</taxon>
        <taxon>fabids</taxon>
        <taxon>Fagales</taxon>
        <taxon>Betulaceae</taxon>
        <taxon>Carpinus</taxon>
    </lineage>
</organism>
<dbReference type="GO" id="GO:0005634">
    <property type="term" value="C:nucleus"/>
    <property type="evidence" value="ECO:0007669"/>
    <property type="project" value="InterPro"/>
</dbReference>
<evidence type="ECO:0000259" key="4">
    <source>
        <dbReference type="Pfam" id="PF07557"/>
    </source>
</evidence>